<evidence type="ECO:0000256" key="5">
    <source>
        <dbReference type="SAM" id="MobiDB-lite"/>
    </source>
</evidence>
<evidence type="ECO:0000313" key="6">
    <source>
        <dbReference type="EMBL" id="AFZ79203.1"/>
    </source>
</evidence>
<sequence>MIGTGAFQKGVETDSANQPILYTSNNEHIHHKYEQIRLIFGQEDGVGTLYITTSRIIWISTEDSSFSYGFTYQGIVLHAISKDTNLHDKPCVFIQLDGDSSDEGDIPTVMLVPHDPVELEEIFNDISTMSSLHDVVPSDSEDDSDAHYEGDEEAE</sequence>
<evidence type="ECO:0000256" key="3">
    <source>
        <dbReference type="ARBA" id="ARBA00022490"/>
    </source>
</evidence>
<dbReference type="OrthoDB" id="19714at2759"/>
<evidence type="ECO:0008006" key="8">
    <source>
        <dbReference type="Google" id="ProtNLM"/>
    </source>
</evidence>
<dbReference type="STRING" id="1537102.L0AVC9"/>
<dbReference type="GO" id="GO:0045292">
    <property type="term" value="P:mRNA cis splicing, via spliceosome"/>
    <property type="evidence" value="ECO:0007669"/>
    <property type="project" value="TreeGrafter"/>
</dbReference>
<dbReference type="VEuPathDB" id="PiroplasmaDB:BEWA_020500"/>
<dbReference type="PANTHER" id="PTHR21399:SF0">
    <property type="entry name" value="METHYLOSOME SUBUNIT PICLN"/>
    <property type="match status" value="1"/>
</dbReference>
<comment type="subcellular location">
    <subcellularLocation>
        <location evidence="2">Cytoplasm</location>
    </subcellularLocation>
    <subcellularLocation>
        <location evidence="1">Nucleus</location>
    </subcellularLocation>
</comment>
<dbReference type="GO" id="GO:0000387">
    <property type="term" value="P:spliceosomal snRNP assembly"/>
    <property type="evidence" value="ECO:0007669"/>
    <property type="project" value="TreeGrafter"/>
</dbReference>
<dbReference type="Pfam" id="PF03517">
    <property type="entry name" value="Voldacs"/>
    <property type="match status" value="1"/>
</dbReference>
<dbReference type="eggNOG" id="KOG3238">
    <property type="taxonomic scope" value="Eukaryota"/>
</dbReference>
<keyword evidence="7" id="KW-1185">Reference proteome</keyword>
<name>L0AVC9_THEEQ</name>
<accession>L0AVC9</accession>
<organism evidence="6 7">
    <name type="scientific">Theileria equi strain WA</name>
    <dbReference type="NCBI Taxonomy" id="1537102"/>
    <lineage>
        <taxon>Eukaryota</taxon>
        <taxon>Sar</taxon>
        <taxon>Alveolata</taxon>
        <taxon>Apicomplexa</taxon>
        <taxon>Aconoidasida</taxon>
        <taxon>Piroplasmida</taxon>
        <taxon>Theileriidae</taxon>
        <taxon>Theileria</taxon>
    </lineage>
</organism>
<keyword evidence="3" id="KW-0963">Cytoplasm</keyword>
<proteinExistence type="predicted"/>
<dbReference type="InterPro" id="IPR011993">
    <property type="entry name" value="PH-like_dom_sf"/>
</dbReference>
<dbReference type="PANTHER" id="PTHR21399">
    <property type="entry name" value="CHLORIDE CONDUCTANCE REGULATORY PROTEIN ICLN"/>
    <property type="match status" value="1"/>
</dbReference>
<dbReference type="InterPro" id="IPR039924">
    <property type="entry name" value="ICln/Lot5/Saf5"/>
</dbReference>
<evidence type="ECO:0000256" key="1">
    <source>
        <dbReference type="ARBA" id="ARBA00004123"/>
    </source>
</evidence>
<feature type="compositionally biased region" description="Acidic residues" evidence="5">
    <location>
        <begin position="139"/>
        <end position="155"/>
    </location>
</feature>
<dbReference type="GO" id="GO:0034715">
    <property type="term" value="C:pICln-Sm protein complex"/>
    <property type="evidence" value="ECO:0007669"/>
    <property type="project" value="TreeGrafter"/>
</dbReference>
<dbReference type="GeneID" id="15803794"/>
<protein>
    <recommendedName>
        <fullName evidence="8">Methylosome subunit pICln</fullName>
    </recommendedName>
</protein>
<dbReference type="RefSeq" id="XP_004828869.1">
    <property type="nucleotide sequence ID" value="XM_004828812.1"/>
</dbReference>
<dbReference type="KEGG" id="beq:BEWA_020500"/>
<dbReference type="GO" id="GO:0005681">
    <property type="term" value="C:spliceosomal complex"/>
    <property type="evidence" value="ECO:0007669"/>
    <property type="project" value="TreeGrafter"/>
</dbReference>
<reference evidence="6 7" key="1">
    <citation type="journal article" date="2012" name="BMC Genomics">
        <title>Comparative genomic analysis and phylogenetic position of Theileria equi.</title>
        <authorList>
            <person name="Kappmeyer L.S."/>
            <person name="Thiagarajan M."/>
            <person name="Herndon D.R."/>
            <person name="Ramsay J.D."/>
            <person name="Caler E."/>
            <person name="Djikeng A."/>
            <person name="Gillespie J.J."/>
            <person name="Lau A.O."/>
            <person name="Roalson E.H."/>
            <person name="Silva J.C."/>
            <person name="Silva M.G."/>
            <person name="Suarez C.E."/>
            <person name="Ueti M.W."/>
            <person name="Nene V.M."/>
            <person name="Mealey R.H."/>
            <person name="Knowles D.P."/>
            <person name="Brayton K.A."/>
        </authorList>
    </citation>
    <scope>NUCLEOTIDE SEQUENCE [LARGE SCALE GENOMIC DNA]</scope>
    <source>
        <strain evidence="6 7">WA</strain>
    </source>
</reference>
<dbReference type="Proteomes" id="UP000031512">
    <property type="component" value="Chromosome 1"/>
</dbReference>
<evidence type="ECO:0000256" key="2">
    <source>
        <dbReference type="ARBA" id="ARBA00004496"/>
    </source>
</evidence>
<evidence type="ECO:0000313" key="7">
    <source>
        <dbReference type="Proteomes" id="UP000031512"/>
    </source>
</evidence>
<evidence type="ECO:0000256" key="4">
    <source>
        <dbReference type="ARBA" id="ARBA00023242"/>
    </source>
</evidence>
<dbReference type="EMBL" id="CP001669">
    <property type="protein sequence ID" value="AFZ79203.1"/>
    <property type="molecule type" value="Genomic_DNA"/>
</dbReference>
<dbReference type="GO" id="GO:0005829">
    <property type="term" value="C:cytosol"/>
    <property type="evidence" value="ECO:0007669"/>
    <property type="project" value="TreeGrafter"/>
</dbReference>
<gene>
    <name evidence="6" type="ORF">BEWA_020500</name>
</gene>
<keyword evidence="4" id="KW-0539">Nucleus</keyword>
<dbReference type="SUPFAM" id="SSF50729">
    <property type="entry name" value="PH domain-like"/>
    <property type="match status" value="1"/>
</dbReference>
<dbReference type="Gene3D" id="2.30.29.30">
    <property type="entry name" value="Pleckstrin-homology domain (PH domain)/Phosphotyrosine-binding domain (PTB)"/>
    <property type="match status" value="1"/>
</dbReference>
<dbReference type="AlphaFoldDB" id="L0AVC9"/>
<feature type="region of interest" description="Disordered" evidence="5">
    <location>
        <begin position="133"/>
        <end position="155"/>
    </location>
</feature>